<keyword evidence="12" id="KW-0695">RNA-directed DNA polymerase</keyword>
<sequence>MPAPTSERNVAFKSLTGGSGYLKAKIGGFECHVLVDTGASRSVMSKSMWLVITNGGTDLRDYVGTATAVNGGELVVLGSWQTVCQFATLTLPVEFLVSEITSDEILLGFDFLSKNSAIVDLGKNVCQIKGECFPLVDLNQSPAAKVVVIQSDTTVPPRSEAIVCGQVQNEKVDYVSGMLEPSDSLAKHCDLLVARVVCRVEQGTLPIRVINVTSDPLILKSGMKVGTLHTDIVVEEGSDEGEGQNGKELLTVSTLMKQFGIEDRGFSDEQLKSVRQLLFHNRSVFSCGEHDLGRTHLTMHEINTGDAKPIKMHPRRVPLHLQQEVSENLKQMLANDVIQPSCSPWAAPVVLVKKKGGGLRFCVDYRKLNEVTRKDAYPLPRIDDALDSLSQACWFSTLDLASGYWQVEVHPDHRHKTAFITRQGLFEFNVLSFGLCNAPSTFQRLMDLILADLQWTTCLVYLDDIIVFGRSFQEHLTRLGGVLDKLKQANLKVKPSKCNLFSTQVQYLGHVISSAGVMPDPSKVEAVRGWPVPKNVTEVQSFLGLASYYRRFVRGFADIAKPLHQLAEKGKRFQWNDACQKAFDQLKISLTTAPVLAYPDPKKQFILDTDASDLGIGAVLSQEEGGLEKVVAYASRALSKQERQYATTKKELLSMVTFTRHFKHYLLGKEFILRTDHNSLRWLHNFQGLEGQLARWTEQLANFEYKIVHRPGKLHSNADALSRLPGCVGHNSPETKKSTIVDSKVCALLQEIPSSEPGVVAEMDEMVEAQRKDTELRQLINCKEEAACSLPDSPELQKYAPVWHQLKIQKSRLVRIPPDNSDAAACVQVVLPKSMVPQVLRQLHNVSTGGHLGVQKLQAKVKDRFYWPGWFQDVKAWVRECVDCGSRKAHGKQPCAPMQTFAPSRPFERVALDILGPLPETPNRNKYILVIGDYFSKWTEAFPLQNQEAQSVAKVLTEEWVCRFGAPRSIHSDQGRNFESTLFKELCNLLNIHKSRTSPYHPQSDGMIERFNRTLLSMLAMFVEDNQLNWDTLLPYVMLAYRSSVHASTSFTPYKVLFGQEVVLPVDIMLNVGEHETFSSVDQYVSRLQETLSSVVDAVKRHQTRASEQQKESYDFRVNFQYYSEGELVWVHNKARKRGVCAKLQKRFKGPFRVLERLTEVLYRLVPVEGGPETVVHFNRLKPYTCSLAASSTPRSQDEGQMRPTMQSQDGQEGQLWTPRSRAHRKIPEEQRMEPLEDMAAIPSGSAEEAEGREEEARPVRLRKPPARYQDYNMS</sequence>
<dbReference type="InterPro" id="IPR021109">
    <property type="entry name" value="Peptidase_aspartic_dom_sf"/>
</dbReference>
<dbReference type="InterPro" id="IPR041577">
    <property type="entry name" value="RT_RNaseH_2"/>
</dbReference>
<dbReference type="FunFam" id="1.10.340.70:FF:000001">
    <property type="entry name" value="Retrovirus-related Pol polyprotein from transposon gypsy-like Protein"/>
    <property type="match status" value="1"/>
</dbReference>
<dbReference type="GO" id="GO:0015074">
    <property type="term" value="P:DNA integration"/>
    <property type="evidence" value="ECO:0007669"/>
    <property type="project" value="UniProtKB-KW"/>
</dbReference>
<dbReference type="GO" id="GO:0004523">
    <property type="term" value="F:RNA-DNA hybrid ribonuclease activity"/>
    <property type="evidence" value="ECO:0007669"/>
    <property type="project" value="UniProtKB-EC"/>
</dbReference>
<dbReference type="Ensembl" id="ENSOMET00000002294.1">
    <property type="protein sequence ID" value="ENSOMEP00000027308.1"/>
    <property type="gene ID" value="ENSOMEG00000009707.1"/>
</dbReference>
<dbReference type="InterPro" id="IPR050951">
    <property type="entry name" value="Retrovirus_Pol_polyprotein"/>
</dbReference>
<dbReference type="PROSITE" id="PS00141">
    <property type="entry name" value="ASP_PROTEASE"/>
    <property type="match status" value="1"/>
</dbReference>
<dbReference type="Gene3D" id="3.30.70.270">
    <property type="match status" value="2"/>
</dbReference>
<evidence type="ECO:0000256" key="7">
    <source>
        <dbReference type="ARBA" id="ARBA00022759"/>
    </source>
</evidence>
<dbReference type="InterPro" id="IPR054465">
    <property type="entry name" value="Integrase_p58-like_C"/>
</dbReference>
<dbReference type="SUPFAM" id="SSF50630">
    <property type="entry name" value="Acid proteases"/>
    <property type="match status" value="1"/>
</dbReference>
<dbReference type="Pfam" id="PF17921">
    <property type="entry name" value="Integrase_H2C2"/>
    <property type="match status" value="1"/>
</dbReference>
<dbReference type="AlphaFoldDB" id="A0A3B3DB17"/>
<dbReference type="FunFam" id="3.30.420.10:FF:000032">
    <property type="entry name" value="Retrovirus-related Pol polyprotein from transposon 297-like Protein"/>
    <property type="match status" value="1"/>
</dbReference>
<dbReference type="PANTHER" id="PTHR37984">
    <property type="entry name" value="PROTEIN CBG26694"/>
    <property type="match status" value="1"/>
</dbReference>
<dbReference type="InterPro" id="IPR012337">
    <property type="entry name" value="RNaseH-like_sf"/>
</dbReference>
<dbReference type="CDD" id="cd09274">
    <property type="entry name" value="RNase_HI_RT_Ty3"/>
    <property type="match status" value="1"/>
</dbReference>
<dbReference type="Pfam" id="PF13975">
    <property type="entry name" value="gag-asp_proteas"/>
    <property type="match status" value="1"/>
</dbReference>
<feature type="domain" description="Integrase catalytic" evidence="17">
    <location>
        <begin position="902"/>
        <end position="1061"/>
    </location>
</feature>
<dbReference type="Pfam" id="PF00078">
    <property type="entry name" value="RVT_1"/>
    <property type="match status" value="1"/>
</dbReference>
<accession>A0A3B3DB17</accession>
<keyword evidence="8" id="KW-0378">Hydrolase</keyword>
<dbReference type="CDD" id="cd01647">
    <property type="entry name" value="RT_LTR"/>
    <property type="match status" value="1"/>
</dbReference>
<evidence type="ECO:0000313" key="18">
    <source>
        <dbReference type="Ensembl" id="ENSOMEP00000027308.1"/>
    </source>
</evidence>
<keyword evidence="5" id="KW-0548">Nucleotidyltransferase</keyword>
<dbReference type="PROSITE" id="PS50878">
    <property type="entry name" value="RT_POL"/>
    <property type="match status" value="1"/>
</dbReference>
<dbReference type="InterPro" id="IPR001584">
    <property type="entry name" value="Integrase_cat-core"/>
</dbReference>
<comment type="similarity">
    <text evidence="1">Belongs to the beta type-B retroviral polymerase family. HERV class-II K(HML-2) pol subfamily.</text>
</comment>
<evidence type="ECO:0000256" key="15">
    <source>
        <dbReference type="SAM" id="MobiDB-lite"/>
    </source>
</evidence>
<evidence type="ECO:0000256" key="13">
    <source>
        <dbReference type="ARBA" id="ARBA00023268"/>
    </source>
</evidence>
<dbReference type="InterPro" id="IPR000477">
    <property type="entry name" value="RT_dom"/>
</dbReference>
<keyword evidence="13" id="KW-0511">Multifunctional enzyme</keyword>
<evidence type="ECO:0000313" key="19">
    <source>
        <dbReference type="Proteomes" id="UP000261560"/>
    </source>
</evidence>
<dbReference type="Proteomes" id="UP000261560">
    <property type="component" value="Unplaced"/>
</dbReference>
<evidence type="ECO:0000256" key="1">
    <source>
        <dbReference type="ARBA" id="ARBA00010879"/>
    </source>
</evidence>
<dbReference type="FunFam" id="3.30.70.270:FF:000041">
    <property type="entry name" value="Uncharacterized protein"/>
    <property type="match status" value="1"/>
</dbReference>
<keyword evidence="19" id="KW-1185">Reference proteome</keyword>
<name>A0A3B3DB17_ORYME</name>
<dbReference type="GO" id="GO:0003723">
    <property type="term" value="F:RNA binding"/>
    <property type="evidence" value="ECO:0007669"/>
    <property type="project" value="UniProtKB-KW"/>
</dbReference>
<feature type="compositionally biased region" description="Basic and acidic residues" evidence="15">
    <location>
        <begin position="1226"/>
        <end position="1235"/>
    </location>
</feature>
<dbReference type="PANTHER" id="PTHR37984:SF5">
    <property type="entry name" value="PROTEIN NYNRIN-LIKE"/>
    <property type="match status" value="1"/>
</dbReference>
<keyword evidence="4" id="KW-0808">Transferase</keyword>
<organism evidence="18 19">
    <name type="scientific">Oryzias melastigma</name>
    <name type="common">Marine medaka</name>
    <dbReference type="NCBI Taxonomy" id="30732"/>
    <lineage>
        <taxon>Eukaryota</taxon>
        <taxon>Metazoa</taxon>
        <taxon>Chordata</taxon>
        <taxon>Craniata</taxon>
        <taxon>Vertebrata</taxon>
        <taxon>Euteleostomi</taxon>
        <taxon>Actinopterygii</taxon>
        <taxon>Neopterygii</taxon>
        <taxon>Teleostei</taxon>
        <taxon>Neoteleostei</taxon>
        <taxon>Acanthomorphata</taxon>
        <taxon>Ovalentaria</taxon>
        <taxon>Atherinomorphae</taxon>
        <taxon>Beloniformes</taxon>
        <taxon>Adrianichthyidae</taxon>
        <taxon>Oryziinae</taxon>
        <taxon>Oryzias</taxon>
    </lineage>
</organism>
<dbReference type="PROSITE" id="PS50994">
    <property type="entry name" value="INTEGRASE"/>
    <property type="match status" value="1"/>
</dbReference>
<proteinExistence type="inferred from homology"/>
<dbReference type="InterPro" id="IPR043128">
    <property type="entry name" value="Rev_trsase/Diguanyl_cyclase"/>
</dbReference>
<dbReference type="FunFam" id="3.10.20.370:FF:000001">
    <property type="entry name" value="Retrovirus-related Pol polyprotein from transposon 17.6-like protein"/>
    <property type="match status" value="1"/>
</dbReference>
<dbReference type="GO" id="GO:0006508">
    <property type="term" value="P:proteolysis"/>
    <property type="evidence" value="ECO:0007669"/>
    <property type="project" value="UniProtKB-KW"/>
</dbReference>
<dbReference type="Gene3D" id="3.10.20.370">
    <property type="match status" value="1"/>
</dbReference>
<evidence type="ECO:0000259" key="16">
    <source>
        <dbReference type="PROSITE" id="PS50878"/>
    </source>
</evidence>
<reference evidence="18" key="2">
    <citation type="submission" date="2025-09" db="UniProtKB">
        <authorList>
            <consortium name="Ensembl"/>
        </authorList>
    </citation>
    <scope>IDENTIFICATION</scope>
</reference>
<keyword evidence="6" id="KW-0540">Nuclease</keyword>
<dbReference type="InterPro" id="IPR041588">
    <property type="entry name" value="Integrase_H2C2"/>
</dbReference>
<keyword evidence="10" id="KW-0694">RNA-binding</keyword>
<feature type="domain" description="Reverse transcriptase" evidence="16">
    <location>
        <begin position="333"/>
        <end position="512"/>
    </location>
</feature>
<dbReference type="Pfam" id="PF17919">
    <property type="entry name" value="RT_RNaseH_2"/>
    <property type="match status" value="1"/>
</dbReference>
<dbReference type="Gene3D" id="2.40.70.10">
    <property type="entry name" value="Acid Proteases"/>
    <property type="match status" value="1"/>
</dbReference>
<keyword evidence="11" id="KW-0229">DNA integration</keyword>
<dbReference type="Gene3D" id="3.10.10.10">
    <property type="entry name" value="HIV Type 1 Reverse Transcriptase, subunit A, domain 1"/>
    <property type="match status" value="1"/>
</dbReference>
<evidence type="ECO:0000256" key="5">
    <source>
        <dbReference type="ARBA" id="ARBA00022695"/>
    </source>
</evidence>
<evidence type="ECO:0000256" key="14">
    <source>
        <dbReference type="ARBA" id="ARBA00039658"/>
    </source>
</evidence>
<dbReference type="InterPro" id="IPR001969">
    <property type="entry name" value="Aspartic_peptidase_AS"/>
</dbReference>
<dbReference type="InterPro" id="IPR043502">
    <property type="entry name" value="DNA/RNA_pol_sf"/>
</dbReference>
<evidence type="ECO:0000256" key="11">
    <source>
        <dbReference type="ARBA" id="ARBA00022908"/>
    </source>
</evidence>
<protein>
    <recommendedName>
        <fullName evidence="14">Gypsy retrotransposon integrase-like protein 1</fullName>
        <ecNumber evidence="2">3.1.26.4</ecNumber>
    </recommendedName>
</protein>
<evidence type="ECO:0000256" key="9">
    <source>
        <dbReference type="ARBA" id="ARBA00022842"/>
    </source>
</evidence>
<dbReference type="OMA" id="PIKMHPR"/>
<evidence type="ECO:0000256" key="8">
    <source>
        <dbReference type="ARBA" id="ARBA00022801"/>
    </source>
</evidence>
<dbReference type="SUPFAM" id="SSF56672">
    <property type="entry name" value="DNA/RNA polymerases"/>
    <property type="match status" value="1"/>
</dbReference>
<evidence type="ECO:0000256" key="2">
    <source>
        <dbReference type="ARBA" id="ARBA00012180"/>
    </source>
</evidence>
<evidence type="ECO:0000256" key="10">
    <source>
        <dbReference type="ARBA" id="ARBA00022884"/>
    </source>
</evidence>
<dbReference type="GO" id="GO:0004190">
    <property type="term" value="F:aspartic-type endopeptidase activity"/>
    <property type="evidence" value="ECO:0007669"/>
    <property type="project" value="InterPro"/>
</dbReference>
<dbReference type="Gene3D" id="1.10.340.70">
    <property type="match status" value="1"/>
</dbReference>
<keyword evidence="3" id="KW-0645">Protease</keyword>
<evidence type="ECO:0000256" key="6">
    <source>
        <dbReference type="ARBA" id="ARBA00022722"/>
    </source>
</evidence>
<feature type="region of interest" description="Disordered" evidence="15">
    <location>
        <begin position="1189"/>
        <end position="1275"/>
    </location>
</feature>
<dbReference type="InterPro" id="IPR036397">
    <property type="entry name" value="RNaseH_sf"/>
</dbReference>
<dbReference type="FunFam" id="3.10.10.10:FF:000007">
    <property type="entry name" value="Retrovirus-related Pol polyprotein from transposon 17.6-like Protein"/>
    <property type="match status" value="1"/>
</dbReference>
<evidence type="ECO:0000256" key="4">
    <source>
        <dbReference type="ARBA" id="ARBA00022679"/>
    </source>
</evidence>
<dbReference type="STRING" id="30732.ENSOMEP00000027308"/>
<dbReference type="EC" id="3.1.26.4" evidence="2"/>
<dbReference type="Pfam" id="PF22938">
    <property type="entry name" value="Integrase_p58_C"/>
    <property type="match status" value="1"/>
</dbReference>
<keyword evidence="7" id="KW-0255">Endonuclease</keyword>
<dbReference type="SUPFAM" id="SSF53098">
    <property type="entry name" value="Ribonuclease H-like"/>
    <property type="match status" value="1"/>
</dbReference>
<dbReference type="GeneTree" id="ENSGT01100000263500"/>
<evidence type="ECO:0000259" key="17">
    <source>
        <dbReference type="PROSITE" id="PS50994"/>
    </source>
</evidence>
<evidence type="ECO:0000256" key="3">
    <source>
        <dbReference type="ARBA" id="ARBA00022670"/>
    </source>
</evidence>
<dbReference type="Gene3D" id="3.30.420.10">
    <property type="entry name" value="Ribonuclease H-like superfamily/Ribonuclease H"/>
    <property type="match status" value="1"/>
</dbReference>
<evidence type="ECO:0000256" key="12">
    <source>
        <dbReference type="ARBA" id="ARBA00022918"/>
    </source>
</evidence>
<dbReference type="GO" id="GO:0003964">
    <property type="term" value="F:RNA-directed DNA polymerase activity"/>
    <property type="evidence" value="ECO:0007669"/>
    <property type="project" value="UniProtKB-KW"/>
</dbReference>
<reference evidence="18" key="1">
    <citation type="submission" date="2025-08" db="UniProtKB">
        <authorList>
            <consortium name="Ensembl"/>
        </authorList>
    </citation>
    <scope>IDENTIFICATION</scope>
</reference>
<keyword evidence="9" id="KW-0460">Magnesium</keyword>
<dbReference type="Pfam" id="PF00665">
    <property type="entry name" value="rve"/>
    <property type="match status" value="1"/>
</dbReference>
<dbReference type="PaxDb" id="30732-ENSOMEP00000027308"/>